<evidence type="ECO:0000256" key="3">
    <source>
        <dbReference type="ARBA" id="ARBA00022448"/>
    </source>
</evidence>
<evidence type="ECO:0000256" key="2">
    <source>
        <dbReference type="ARBA" id="ARBA00005417"/>
    </source>
</evidence>
<dbReference type="PROSITE" id="PS50893">
    <property type="entry name" value="ABC_TRANSPORTER_2"/>
    <property type="match status" value="1"/>
</dbReference>
<keyword evidence="3" id="KW-0813">Transport</keyword>
<dbReference type="Gene3D" id="3.40.50.300">
    <property type="entry name" value="P-loop containing nucleotide triphosphate hydrolases"/>
    <property type="match status" value="1"/>
</dbReference>
<feature type="domain" description="ABC transporter" evidence="8">
    <location>
        <begin position="6"/>
        <end position="257"/>
    </location>
</feature>
<dbReference type="InterPro" id="IPR003593">
    <property type="entry name" value="AAA+_ATPase"/>
</dbReference>
<keyword evidence="7" id="KW-0472">Membrane</keyword>
<dbReference type="GO" id="GO:0005886">
    <property type="term" value="C:plasma membrane"/>
    <property type="evidence" value="ECO:0007669"/>
    <property type="project" value="UniProtKB-SubCell"/>
</dbReference>
<dbReference type="STRING" id="897.B2D07_14595"/>
<evidence type="ECO:0000256" key="7">
    <source>
        <dbReference type="ARBA" id="ARBA00023136"/>
    </source>
</evidence>
<dbReference type="SUPFAM" id="SSF52540">
    <property type="entry name" value="P-loop containing nucleoside triphosphate hydrolases"/>
    <property type="match status" value="1"/>
</dbReference>
<dbReference type="Pfam" id="PF00005">
    <property type="entry name" value="ABC_tran"/>
    <property type="match status" value="1"/>
</dbReference>
<dbReference type="eggNOG" id="COG0444">
    <property type="taxonomic scope" value="Bacteria"/>
</dbReference>
<keyword evidence="4" id="KW-1003">Cell membrane</keyword>
<dbReference type="InterPro" id="IPR027417">
    <property type="entry name" value="P-loop_NTPase"/>
</dbReference>
<keyword evidence="10" id="KW-1185">Reference proteome</keyword>
<dbReference type="GO" id="GO:0005524">
    <property type="term" value="F:ATP binding"/>
    <property type="evidence" value="ECO:0007669"/>
    <property type="project" value="UniProtKB-KW"/>
</dbReference>
<dbReference type="InterPro" id="IPR003439">
    <property type="entry name" value="ABC_transporter-like_ATP-bd"/>
</dbReference>
<accession>S7UZH7</accession>
<dbReference type="NCBIfam" id="TIGR01727">
    <property type="entry name" value="oligo_HPY"/>
    <property type="match status" value="1"/>
</dbReference>
<dbReference type="CDD" id="cd03257">
    <property type="entry name" value="ABC_NikE_OppD_transporters"/>
    <property type="match status" value="1"/>
</dbReference>
<dbReference type="Proteomes" id="UP000014977">
    <property type="component" value="Unassembled WGS sequence"/>
</dbReference>
<evidence type="ECO:0000256" key="5">
    <source>
        <dbReference type="ARBA" id="ARBA00022741"/>
    </source>
</evidence>
<reference evidence="9 10" key="1">
    <citation type="journal article" date="2013" name="Genome Announc.">
        <title>Draft genome sequences for three mercury-methylating, sulfate-reducing bacteria.</title>
        <authorList>
            <person name="Brown S.D."/>
            <person name="Hurt R.A.Jr."/>
            <person name="Gilmour C.C."/>
            <person name="Elias D.A."/>
        </authorList>
    </citation>
    <scope>NUCLEOTIDE SEQUENCE [LARGE SCALE GENOMIC DNA]</scope>
    <source>
        <strain evidence="9 10">DSM 2059</strain>
    </source>
</reference>
<dbReference type="EMBL" id="ATHJ01000096">
    <property type="protein sequence ID" value="EPR37823.1"/>
    <property type="molecule type" value="Genomic_DNA"/>
</dbReference>
<dbReference type="SMART" id="SM00382">
    <property type="entry name" value="AAA"/>
    <property type="match status" value="1"/>
</dbReference>
<dbReference type="FunFam" id="3.40.50.300:FF:000016">
    <property type="entry name" value="Oligopeptide ABC transporter ATP-binding component"/>
    <property type="match status" value="1"/>
</dbReference>
<evidence type="ECO:0000313" key="10">
    <source>
        <dbReference type="Proteomes" id="UP000014977"/>
    </source>
</evidence>
<comment type="similarity">
    <text evidence="2">Belongs to the ABC transporter superfamily.</text>
</comment>
<dbReference type="AlphaFoldDB" id="S7UZH7"/>
<comment type="subcellular location">
    <subcellularLocation>
        <location evidence="1">Cell inner membrane</location>
        <topology evidence="1">Peripheral membrane protein</topology>
    </subcellularLocation>
</comment>
<evidence type="ECO:0000313" key="9">
    <source>
        <dbReference type="EMBL" id="EPR37823.1"/>
    </source>
</evidence>
<dbReference type="InterPro" id="IPR050388">
    <property type="entry name" value="ABC_Ni/Peptide_Import"/>
</dbReference>
<dbReference type="InterPro" id="IPR013563">
    <property type="entry name" value="Oligopep_ABC_C"/>
</dbReference>
<dbReference type="RefSeq" id="WP_020877930.1">
    <property type="nucleotide sequence ID" value="NZ_ATHJ01000096.1"/>
</dbReference>
<dbReference type="InterPro" id="IPR017871">
    <property type="entry name" value="ABC_transporter-like_CS"/>
</dbReference>
<evidence type="ECO:0000256" key="1">
    <source>
        <dbReference type="ARBA" id="ARBA00004417"/>
    </source>
</evidence>
<dbReference type="PANTHER" id="PTHR43297:SF2">
    <property type="entry name" value="DIPEPTIDE TRANSPORT ATP-BINDING PROTEIN DPPD"/>
    <property type="match status" value="1"/>
</dbReference>
<evidence type="ECO:0000256" key="6">
    <source>
        <dbReference type="ARBA" id="ARBA00022840"/>
    </source>
</evidence>
<gene>
    <name evidence="9" type="ORF">dsmv_2863</name>
</gene>
<protein>
    <submittedName>
        <fullName evidence="9">Oligopeptide/dipeptide ABC transporter, ATPase subunit</fullName>
    </submittedName>
</protein>
<dbReference type="PROSITE" id="PS00211">
    <property type="entry name" value="ABC_TRANSPORTER_1"/>
    <property type="match status" value="1"/>
</dbReference>
<evidence type="ECO:0000256" key="4">
    <source>
        <dbReference type="ARBA" id="ARBA00022475"/>
    </source>
</evidence>
<sequence>MPEPLLDVSGLKTYFFTDRGKAKAVDNVSFSLFPGRTLAVVGESGCGKSVTALSIMRLIPDPPGRIVDGRIRFDGTGLLTLPERQMRRIRGNQISMIFQEPMTSLNPVFRVKEQIIEVLRLHQRLSRRAALERAVELLRQVGIPSPERRVNDYPHQMSGGMRQRVMIAMALACSPRLIIADEPTTALDVTIQAQILELMDTLRRKTGTAILLITHDLAVVAETAEHVVVMYAGRIVEAADVKTLFNRPLHPYTQGLMRSIPGAATSDRARLAAIPGVVPNLLSLPGGCKFSDRCDRVFDRCIDAEPGLIEVDGHAVRCRLYEEA</sequence>
<proteinExistence type="inferred from homology"/>
<dbReference type="Pfam" id="PF08352">
    <property type="entry name" value="oligo_HPY"/>
    <property type="match status" value="1"/>
</dbReference>
<keyword evidence="6" id="KW-0067">ATP-binding</keyword>
<dbReference type="OrthoDB" id="9809450at2"/>
<keyword evidence="5" id="KW-0547">Nucleotide-binding</keyword>
<dbReference type="PATRIC" id="fig|1121405.3.peg.2920"/>
<comment type="caution">
    <text evidence="9">The sequence shown here is derived from an EMBL/GenBank/DDBJ whole genome shotgun (WGS) entry which is preliminary data.</text>
</comment>
<evidence type="ECO:0000259" key="8">
    <source>
        <dbReference type="PROSITE" id="PS50893"/>
    </source>
</evidence>
<dbReference type="GO" id="GO:0015833">
    <property type="term" value="P:peptide transport"/>
    <property type="evidence" value="ECO:0007669"/>
    <property type="project" value="InterPro"/>
</dbReference>
<dbReference type="GO" id="GO:0016887">
    <property type="term" value="F:ATP hydrolysis activity"/>
    <property type="evidence" value="ECO:0007669"/>
    <property type="project" value="InterPro"/>
</dbReference>
<name>S7UZH7_DESML</name>
<organism evidence="9 10">
    <name type="scientific">Desulfococcus multivorans DSM 2059</name>
    <dbReference type="NCBI Taxonomy" id="1121405"/>
    <lineage>
        <taxon>Bacteria</taxon>
        <taxon>Pseudomonadati</taxon>
        <taxon>Thermodesulfobacteriota</taxon>
        <taxon>Desulfobacteria</taxon>
        <taxon>Desulfobacterales</taxon>
        <taxon>Desulfococcaceae</taxon>
        <taxon>Desulfococcus</taxon>
    </lineage>
</organism>
<dbReference type="PANTHER" id="PTHR43297">
    <property type="entry name" value="OLIGOPEPTIDE TRANSPORT ATP-BINDING PROTEIN APPD"/>
    <property type="match status" value="1"/>
</dbReference>